<evidence type="ECO:0000313" key="9">
    <source>
        <dbReference type="EMBL" id="TDX32177.1"/>
    </source>
</evidence>
<dbReference type="EMBL" id="SOEC01000002">
    <property type="protein sequence ID" value="TDX32177.1"/>
    <property type="molecule type" value="Genomic_DNA"/>
</dbReference>
<dbReference type="Pfam" id="PF02706">
    <property type="entry name" value="Wzz"/>
    <property type="match status" value="1"/>
</dbReference>
<dbReference type="Proteomes" id="UP000294489">
    <property type="component" value="Unassembled WGS sequence"/>
</dbReference>
<comment type="caution">
    <text evidence="9">The sequence shown here is derived from an EMBL/GenBank/DDBJ whole genome shotgun (WGS) entry which is preliminary data.</text>
</comment>
<evidence type="ECO:0000259" key="8">
    <source>
        <dbReference type="Pfam" id="PF02706"/>
    </source>
</evidence>
<evidence type="ECO:0000256" key="3">
    <source>
        <dbReference type="ARBA" id="ARBA00022692"/>
    </source>
</evidence>
<dbReference type="PANTHER" id="PTHR32309">
    <property type="entry name" value="TYROSINE-PROTEIN KINASE"/>
    <property type="match status" value="1"/>
</dbReference>
<dbReference type="AlphaFoldDB" id="A0A4R8FYP2"/>
<keyword evidence="4 7" id="KW-1133">Transmembrane helix</keyword>
<evidence type="ECO:0000256" key="2">
    <source>
        <dbReference type="ARBA" id="ARBA00022475"/>
    </source>
</evidence>
<evidence type="ECO:0000256" key="1">
    <source>
        <dbReference type="ARBA" id="ARBA00004651"/>
    </source>
</evidence>
<evidence type="ECO:0000256" key="5">
    <source>
        <dbReference type="ARBA" id="ARBA00023136"/>
    </source>
</evidence>
<accession>A0A4R8FYP2</accession>
<proteinExistence type="predicted"/>
<dbReference type="InterPro" id="IPR050445">
    <property type="entry name" value="Bact_polysacc_biosynth/exp"/>
</dbReference>
<evidence type="ECO:0000256" key="4">
    <source>
        <dbReference type="ARBA" id="ARBA00022989"/>
    </source>
</evidence>
<sequence>MTPQDNSTYRQHDDEISLVDLATILIRRWKSMAVIFVVVVGLAVIYAFLAPRAYTYSSIYSVAEQSPGSALESPEALVAKAKNLYLGPVTRELLEETGLQALPFGVDIENPEQTLIVVLSSEAGDTNQELVNRVHQGVLDRLMQNQQQLVERRIRSMERQLANARESLAAVRESTSLGAAEVTASLMGRIAGLEANLADITQGEVGRVAVQSLKPAGTSRSLILALGIVLGAILAIIGAFMMQFSSLVRSSLKENG</sequence>
<keyword evidence="6" id="KW-0175">Coiled coil</keyword>
<gene>
    <name evidence="9" type="ORF">DFO67_102126</name>
</gene>
<dbReference type="OrthoDB" id="5781423at2"/>
<keyword evidence="3 7" id="KW-0812">Transmembrane</keyword>
<name>A0A4R8FYP2_9GAMM</name>
<keyword evidence="5 7" id="KW-0472">Membrane</keyword>
<feature type="coiled-coil region" evidence="6">
    <location>
        <begin position="147"/>
        <end position="174"/>
    </location>
</feature>
<protein>
    <submittedName>
        <fullName evidence="9">Subunit length determinant protein</fullName>
    </submittedName>
</protein>
<evidence type="ECO:0000256" key="7">
    <source>
        <dbReference type="SAM" id="Phobius"/>
    </source>
</evidence>
<evidence type="ECO:0000256" key="6">
    <source>
        <dbReference type="SAM" id="Coils"/>
    </source>
</evidence>
<organism evidence="9 10">
    <name type="scientific">Modicisalibacter xianhensis</name>
    <dbReference type="NCBI Taxonomy" id="442341"/>
    <lineage>
        <taxon>Bacteria</taxon>
        <taxon>Pseudomonadati</taxon>
        <taxon>Pseudomonadota</taxon>
        <taxon>Gammaproteobacteria</taxon>
        <taxon>Oceanospirillales</taxon>
        <taxon>Halomonadaceae</taxon>
        <taxon>Modicisalibacter</taxon>
    </lineage>
</organism>
<keyword evidence="2" id="KW-1003">Cell membrane</keyword>
<reference evidence="9 10" key="1">
    <citation type="submission" date="2019-03" db="EMBL/GenBank/DDBJ databases">
        <title>Freshwater and sediment microbial communities from various areas in North America, analyzing microbe dynamics in response to fracking.</title>
        <authorList>
            <person name="Lamendella R."/>
        </authorList>
    </citation>
    <scope>NUCLEOTIDE SEQUENCE [LARGE SCALE GENOMIC DNA]</scope>
    <source>
        <strain evidence="9 10">6_TX</strain>
    </source>
</reference>
<feature type="domain" description="Polysaccharide chain length determinant N-terminal" evidence="8">
    <location>
        <begin position="14"/>
        <end position="67"/>
    </location>
</feature>
<dbReference type="RefSeq" id="WP_134016103.1">
    <property type="nucleotide sequence ID" value="NZ_SOEC01000002.1"/>
</dbReference>
<feature type="transmembrane region" description="Helical" evidence="7">
    <location>
        <begin position="31"/>
        <end position="49"/>
    </location>
</feature>
<dbReference type="InterPro" id="IPR003856">
    <property type="entry name" value="LPS_length_determ_N"/>
</dbReference>
<dbReference type="PANTHER" id="PTHR32309:SF31">
    <property type="entry name" value="CAPSULAR EXOPOLYSACCHARIDE FAMILY"/>
    <property type="match status" value="1"/>
</dbReference>
<dbReference type="GO" id="GO:0004713">
    <property type="term" value="F:protein tyrosine kinase activity"/>
    <property type="evidence" value="ECO:0007669"/>
    <property type="project" value="TreeGrafter"/>
</dbReference>
<feature type="transmembrane region" description="Helical" evidence="7">
    <location>
        <begin position="222"/>
        <end position="244"/>
    </location>
</feature>
<evidence type="ECO:0000313" key="10">
    <source>
        <dbReference type="Proteomes" id="UP000294489"/>
    </source>
</evidence>
<dbReference type="GO" id="GO:0005886">
    <property type="term" value="C:plasma membrane"/>
    <property type="evidence" value="ECO:0007669"/>
    <property type="project" value="UniProtKB-SubCell"/>
</dbReference>
<comment type="subcellular location">
    <subcellularLocation>
        <location evidence="1">Cell membrane</location>
        <topology evidence="1">Multi-pass membrane protein</topology>
    </subcellularLocation>
</comment>